<evidence type="ECO:0000313" key="3">
    <source>
        <dbReference type="EMBL" id="KAH0575703.1"/>
    </source>
</evidence>
<sequence>MKSLDFCLQQLLDSCKANNIPLKTQTTQQNISNFKYNRLSSPYKKENSHLKPKETIYSFTPKINKSSINRGDNIFNQLYNQGKQLLLSKSIKQEDLLAPNNKSEKIIIFTPDFNKKLYKTKEIPQETDIQYSFSPKILKVSKQLERSQSKALWQPKSYNKRKYPIEQQQQSKQIDLNQFLDRQKAAKERRLQRLQQITEQVKEQETFNPKINQVSLLLSKSISRQPIYNYQKKQIKQYEDFNFQPKINESSRFISKRISKYYDYDIQVKEKKLSQQQLKKQYQMEIDQLDQEKRNQIQYIKDKQQKHHNVQGKLNLKNVTEYHRLQIEKRQALFKKSQLEKSQQLLIDCSFKPNLKK</sequence>
<dbReference type="EMBL" id="AUWU02000003">
    <property type="protein sequence ID" value="KAH0575703.1"/>
    <property type="molecule type" value="Genomic_DNA"/>
</dbReference>
<reference evidence="3" key="2">
    <citation type="submission" date="2020-12" db="EMBL/GenBank/DDBJ databases">
        <title>New Spironucleus salmonicida genome in near-complete chromosomes.</title>
        <authorList>
            <person name="Xu F."/>
            <person name="Kurt Z."/>
            <person name="Jimenez-Gonzalez A."/>
            <person name="Astvaldsson A."/>
            <person name="Andersson J.O."/>
            <person name="Svard S.G."/>
        </authorList>
    </citation>
    <scope>NUCLEOTIDE SEQUENCE</scope>
    <source>
        <strain evidence="3">ATCC 50377</strain>
    </source>
</reference>
<proteinExistence type="predicted"/>
<dbReference type="VEuPathDB" id="GiardiaDB:SS50377_23343"/>
<dbReference type="EMBL" id="KI546046">
    <property type="protein sequence ID" value="EST47212.1"/>
    <property type="molecule type" value="Genomic_DNA"/>
</dbReference>
<keyword evidence="1" id="KW-0175">Coiled coil</keyword>
<keyword evidence="4" id="KW-1185">Reference proteome</keyword>
<feature type="coiled-coil region" evidence="1">
    <location>
        <begin position="177"/>
        <end position="204"/>
    </location>
</feature>
<accession>V6LRD7</accession>
<organism evidence="2">
    <name type="scientific">Spironucleus salmonicida</name>
    <dbReference type="NCBI Taxonomy" id="348837"/>
    <lineage>
        <taxon>Eukaryota</taxon>
        <taxon>Metamonada</taxon>
        <taxon>Diplomonadida</taxon>
        <taxon>Hexamitidae</taxon>
        <taxon>Hexamitinae</taxon>
        <taxon>Spironucleus</taxon>
    </lineage>
</organism>
<gene>
    <name evidence="2" type="ORF">SS50377_12723</name>
    <name evidence="3" type="ORF">SS50377_23343</name>
</gene>
<name>V6LRD7_9EUKA</name>
<feature type="coiled-coil region" evidence="1">
    <location>
        <begin position="272"/>
        <end position="306"/>
    </location>
</feature>
<dbReference type="Proteomes" id="UP000018208">
    <property type="component" value="Unassembled WGS sequence"/>
</dbReference>
<reference evidence="2 3" key="1">
    <citation type="journal article" date="2014" name="PLoS Genet.">
        <title>The Genome of Spironucleus salmonicida Highlights a Fish Pathogen Adapted to Fluctuating Environments.</title>
        <authorList>
            <person name="Xu F."/>
            <person name="Jerlstrom-Hultqvist J."/>
            <person name="Einarsson E."/>
            <person name="Astvaldsson A."/>
            <person name="Svard S.G."/>
            <person name="Andersson J.O."/>
        </authorList>
    </citation>
    <scope>NUCLEOTIDE SEQUENCE</scope>
    <source>
        <strain evidence="3">ATCC 50377</strain>
    </source>
</reference>
<evidence type="ECO:0000313" key="2">
    <source>
        <dbReference type="EMBL" id="EST47212.1"/>
    </source>
</evidence>
<dbReference type="AlphaFoldDB" id="V6LRD7"/>
<evidence type="ECO:0000313" key="4">
    <source>
        <dbReference type="Proteomes" id="UP000018208"/>
    </source>
</evidence>
<evidence type="ECO:0000256" key="1">
    <source>
        <dbReference type="SAM" id="Coils"/>
    </source>
</evidence>
<protein>
    <submittedName>
        <fullName evidence="2">Uncharacterized protein</fullName>
    </submittedName>
</protein>